<dbReference type="AlphaFoldDB" id="A0A371I7I6"/>
<sequence>MGISLCQCKYYVDLLTYSSFTGAKPAKTLLDPSIKLHHDGGKSYASISSYRTLNGRFLYLTTTHSTLHLQLNQFLLRPPQVHFVQLVGDVDWTGCLDTQRSVLGFCFFLGSSLISWSSKKHQTMSRSSSNSSALHIASNPVFHKCTKHLQIDCHLLNSGILRLLPITTHAQVVDFFTKALSPKVFSAFLLNLDMIDIYHTPNCKG</sequence>
<name>A0A371I7I6_MUCPR</name>
<dbReference type="OrthoDB" id="1301312at2759"/>
<dbReference type="CDD" id="cd09272">
    <property type="entry name" value="RNase_HI_RT_Ty1"/>
    <property type="match status" value="1"/>
</dbReference>
<proteinExistence type="predicted"/>
<dbReference type="EMBL" id="QJKJ01000751">
    <property type="protein sequence ID" value="RDY10904.1"/>
    <property type="molecule type" value="Genomic_DNA"/>
</dbReference>
<feature type="non-terminal residue" evidence="1">
    <location>
        <position position="1"/>
    </location>
</feature>
<feature type="non-terminal residue" evidence="1">
    <location>
        <position position="205"/>
    </location>
</feature>
<comment type="caution">
    <text evidence="1">The sequence shown here is derived from an EMBL/GenBank/DDBJ whole genome shotgun (WGS) entry which is preliminary data.</text>
</comment>
<dbReference type="PANTHER" id="PTHR11439:SF463">
    <property type="entry name" value="REVERSE TRANSCRIPTASE TY1_COPIA-TYPE DOMAIN-CONTAINING PROTEIN"/>
    <property type="match status" value="1"/>
</dbReference>
<evidence type="ECO:0000313" key="2">
    <source>
        <dbReference type="Proteomes" id="UP000257109"/>
    </source>
</evidence>
<dbReference type="STRING" id="157652.A0A371I7I6"/>
<accession>A0A371I7I6</accession>
<dbReference type="Proteomes" id="UP000257109">
    <property type="component" value="Unassembled WGS sequence"/>
</dbReference>
<evidence type="ECO:0000313" key="1">
    <source>
        <dbReference type="EMBL" id="RDY10904.1"/>
    </source>
</evidence>
<gene>
    <name evidence="1" type="ORF">CR513_04503</name>
</gene>
<keyword evidence="2" id="KW-1185">Reference proteome</keyword>
<organism evidence="1 2">
    <name type="scientific">Mucuna pruriens</name>
    <name type="common">Velvet bean</name>
    <name type="synonym">Dolichos pruriens</name>
    <dbReference type="NCBI Taxonomy" id="157652"/>
    <lineage>
        <taxon>Eukaryota</taxon>
        <taxon>Viridiplantae</taxon>
        <taxon>Streptophyta</taxon>
        <taxon>Embryophyta</taxon>
        <taxon>Tracheophyta</taxon>
        <taxon>Spermatophyta</taxon>
        <taxon>Magnoliopsida</taxon>
        <taxon>eudicotyledons</taxon>
        <taxon>Gunneridae</taxon>
        <taxon>Pentapetalae</taxon>
        <taxon>rosids</taxon>
        <taxon>fabids</taxon>
        <taxon>Fabales</taxon>
        <taxon>Fabaceae</taxon>
        <taxon>Papilionoideae</taxon>
        <taxon>50 kb inversion clade</taxon>
        <taxon>NPAAA clade</taxon>
        <taxon>indigoferoid/millettioid clade</taxon>
        <taxon>Phaseoleae</taxon>
        <taxon>Mucuna</taxon>
    </lineage>
</organism>
<protein>
    <submittedName>
        <fullName evidence="1">Mitochondrial protein</fullName>
    </submittedName>
</protein>
<dbReference type="PANTHER" id="PTHR11439">
    <property type="entry name" value="GAG-POL-RELATED RETROTRANSPOSON"/>
    <property type="match status" value="1"/>
</dbReference>
<reference evidence="1" key="1">
    <citation type="submission" date="2018-05" db="EMBL/GenBank/DDBJ databases">
        <title>Draft genome of Mucuna pruriens seed.</title>
        <authorList>
            <person name="Nnadi N.E."/>
            <person name="Vos R."/>
            <person name="Hasami M.H."/>
            <person name="Devisetty U.K."/>
            <person name="Aguiy J.C."/>
        </authorList>
    </citation>
    <scope>NUCLEOTIDE SEQUENCE [LARGE SCALE GENOMIC DNA]</scope>
    <source>
        <strain evidence="1">JCA_2017</strain>
    </source>
</reference>